<keyword evidence="2" id="KW-1185">Reference proteome</keyword>
<dbReference type="RefSeq" id="WP_255059782.1">
    <property type="nucleotide sequence ID" value="NZ_JANDBD010000004.1"/>
</dbReference>
<evidence type="ECO:0000313" key="1">
    <source>
        <dbReference type="EMBL" id="MCP9272565.1"/>
    </source>
</evidence>
<organism evidence="1 2">
    <name type="scientific">Mycolicibacterium arenosum</name>
    <dbReference type="NCBI Taxonomy" id="2952157"/>
    <lineage>
        <taxon>Bacteria</taxon>
        <taxon>Bacillati</taxon>
        <taxon>Actinomycetota</taxon>
        <taxon>Actinomycetes</taxon>
        <taxon>Mycobacteriales</taxon>
        <taxon>Mycobacteriaceae</taxon>
        <taxon>Mycolicibacterium</taxon>
    </lineage>
</organism>
<name>A0ABT1M1S6_9MYCO</name>
<reference evidence="1 2" key="1">
    <citation type="submission" date="2022-06" db="EMBL/GenBank/DDBJ databases">
        <title>Mycolicibacterium sp. CAU 1645 isolated from seawater.</title>
        <authorList>
            <person name="Kim W."/>
        </authorList>
    </citation>
    <scope>NUCLEOTIDE SEQUENCE [LARGE SCALE GENOMIC DNA]</scope>
    <source>
        <strain evidence="1 2">CAU 1645</strain>
    </source>
</reference>
<evidence type="ECO:0000313" key="2">
    <source>
        <dbReference type="Proteomes" id="UP001651690"/>
    </source>
</evidence>
<accession>A0ABT1M1S6</accession>
<gene>
    <name evidence="1" type="ORF">NM203_10260</name>
</gene>
<dbReference type="EMBL" id="JANDBD010000004">
    <property type="protein sequence ID" value="MCP9272565.1"/>
    <property type="molecule type" value="Genomic_DNA"/>
</dbReference>
<comment type="caution">
    <text evidence="1">The sequence shown here is derived from an EMBL/GenBank/DDBJ whole genome shotgun (WGS) entry which is preliminary data.</text>
</comment>
<protein>
    <submittedName>
        <fullName evidence="1">Uncharacterized protein</fullName>
    </submittedName>
</protein>
<sequence length="361" mass="37267">MRFSRESGLWTTGPAVPAGPSAAVLELSGAVLAWTVDDPAASLTMTLTDVAEAEWLWRVLGEDGHVALLAAIDDADARGAAQLEVATGQPAPDALTALRRLAFGHWLRRWWPASARAGIVALDTAVLDGEVALLTVAAQDYFADDTFDSGVADLLRPHLPTLTALVQSGDPRAGELAAACLELADDVGAAQFGGVAVPTSGRRDDYALAAGGTAGQRTREPIASGVDSVNWAAVPPGLFDAADRTVDWAIDVSGGAPAVTVRVAASAAVDGIAVRLRSGSHVAAGELTSDGRATLALASMTEDQAWGHDWSATTISVGADITVPSDAADTRNRLRDFARARLARPGPDAFLAEVLASESDY</sequence>
<proteinExistence type="predicted"/>
<dbReference type="Proteomes" id="UP001651690">
    <property type="component" value="Unassembled WGS sequence"/>
</dbReference>